<evidence type="ECO:0000313" key="3">
    <source>
        <dbReference type="Proteomes" id="UP000288168"/>
    </source>
</evidence>
<proteinExistence type="predicted"/>
<dbReference type="InterPro" id="IPR053175">
    <property type="entry name" value="DHMBA_Reg_Transcription_Factor"/>
</dbReference>
<dbReference type="GO" id="GO:0008270">
    <property type="term" value="F:zinc ion binding"/>
    <property type="evidence" value="ECO:0007669"/>
    <property type="project" value="InterPro"/>
</dbReference>
<dbReference type="STRING" id="1325734.A0A428Q6W5"/>
<keyword evidence="1" id="KW-0539">Nucleus</keyword>
<dbReference type="EMBL" id="NKCI01000054">
    <property type="protein sequence ID" value="RSL61035.1"/>
    <property type="molecule type" value="Genomic_DNA"/>
</dbReference>
<dbReference type="AlphaFoldDB" id="A0A428Q6W5"/>
<dbReference type="Proteomes" id="UP000288168">
    <property type="component" value="Unassembled WGS sequence"/>
</dbReference>
<protein>
    <recommendedName>
        <fullName evidence="4">Zn(2)-C6 fungal-type domain-containing protein</fullName>
    </recommendedName>
</protein>
<reference evidence="2 3" key="1">
    <citation type="submission" date="2017-06" db="EMBL/GenBank/DDBJ databases">
        <title>Comparative genomic analysis of Ambrosia Fusariam Clade fungi.</title>
        <authorList>
            <person name="Stajich J.E."/>
            <person name="Carrillo J."/>
            <person name="Kijimoto T."/>
            <person name="Eskalen A."/>
            <person name="O'Donnell K."/>
            <person name="Kasson M."/>
        </authorList>
    </citation>
    <scope>NUCLEOTIDE SEQUENCE [LARGE SCALE GENOMIC DNA]</scope>
    <source>
        <strain evidence="2 3">NRRL62584</strain>
    </source>
</reference>
<gene>
    <name evidence="2" type="ORF">CEP54_006463</name>
</gene>
<evidence type="ECO:0008006" key="4">
    <source>
        <dbReference type="Google" id="ProtNLM"/>
    </source>
</evidence>
<dbReference type="CDD" id="cd00067">
    <property type="entry name" value="GAL4"/>
    <property type="match status" value="1"/>
</dbReference>
<dbReference type="PANTHER" id="PTHR38791">
    <property type="entry name" value="ZN(II)2CYS6 TRANSCRIPTION FACTOR (EUROFUNG)-RELATED-RELATED"/>
    <property type="match status" value="1"/>
</dbReference>
<organism evidence="2 3">
    <name type="scientific">Fusarium duplospermum</name>
    <dbReference type="NCBI Taxonomy" id="1325734"/>
    <lineage>
        <taxon>Eukaryota</taxon>
        <taxon>Fungi</taxon>
        <taxon>Dikarya</taxon>
        <taxon>Ascomycota</taxon>
        <taxon>Pezizomycotina</taxon>
        <taxon>Sordariomycetes</taxon>
        <taxon>Hypocreomycetidae</taxon>
        <taxon>Hypocreales</taxon>
        <taxon>Nectriaceae</taxon>
        <taxon>Fusarium</taxon>
        <taxon>Fusarium solani species complex</taxon>
    </lineage>
</organism>
<keyword evidence="3" id="KW-1185">Reference proteome</keyword>
<sequence length="473" mass="52362">MARGCETCKKRRKKCDETRPANVALNLVEYALATRTMGRWCSDIINLLITQLHCNLTDGLLGQTSCLKRRQSRGFLDGMHSLLANAAPTCTLISAARVVVLASIANRTRRHSLLATAQRRYGQLLIDFTTSLSQANSHISSGHFLTAVLLGLYEIITSSQASPAMFLVHIQGIHSILRKGIHLLNRESAAQLYLPGTSLILKEAGVSDEPGRGVFSPPLSDKPRRSLDQIIIKMSPLTAHVEQFLTNPHSSIRDLAQLQQDLLALKDDIIHWGDDRPSSWAPELVGHVLDGTVNDSSYRCSGLVYKYFDQYVAAAWSSWRSICILYLDHLVHLAQALGQEDIDEYRAKVHHLTAELKASIPYHLSGDLEMYVQHPNAETASSNPQRIVGGLLLLHPLYVIARCTTVAVSDREYFIRTLRWIGTGMGISQALVLADYLQPNMQGPSSMQTSAVSFMDVLEGHFLISASMMLEPS</sequence>
<dbReference type="GO" id="GO:0000981">
    <property type="term" value="F:DNA-binding transcription factor activity, RNA polymerase II-specific"/>
    <property type="evidence" value="ECO:0007669"/>
    <property type="project" value="InterPro"/>
</dbReference>
<evidence type="ECO:0000313" key="2">
    <source>
        <dbReference type="EMBL" id="RSL61035.1"/>
    </source>
</evidence>
<name>A0A428Q6W5_9HYPO</name>
<dbReference type="InterPro" id="IPR001138">
    <property type="entry name" value="Zn2Cys6_DnaBD"/>
</dbReference>
<dbReference type="PANTHER" id="PTHR38791:SF5">
    <property type="entry name" value="TRANSCRIPTION FACTOR DBAG-RELATED"/>
    <property type="match status" value="1"/>
</dbReference>
<evidence type="ECO:0000256" key="1">
    <source>
        <dbReference type="ARBA" id="ARBA00023242"/>
    </source>
</evidence>
<comment type="caution">
    <text evidence="2">The sequence shown here is derived from an EMBL/GenBank/DDBJ whole genome shotgun (WGS) entry which is preliminary data.</text>
</comment>
<dbReference type="OrthoDB" id="3525185at2759"/>
<accession>A0A428Q6W5</accession>